<dbReference type="InterPro" id="IPR017937">
    <property type="entry name" value="Thioredoxin_CS"/>
</dbReference>
<dbReference type="InterPro" id="IPR013766">
    <property type="entry name" value="Thioredoxin_domain"/>
</dbReference>
<dbReference type="FunFam" id="3.40.30.10:FF:000023">
    <property type="entry name" value="Protein disulfide-isomerase"/>
    <property type="match status" value="1"/>
</dbReference>
<evidence type="ECO:0000256" key="8">
    <source>
        <dbReference type="ARBA" id="ARBA00023157"/>
    </source>
</evidence>
<dbReference type="FunFam" id="3.40.30.10:FF:000042">
    <property type="entry name" value="protein disulfide-isomerase A2"/>
    <property type="match status" value="1"/>
</dbReference>
<accession>A0AAF3EAV8</accession>
<dbReference type="PANTHER" id="PTHR18929">
    <property type="entry name" value="PROTEIN DISULFIDE ISOMERASE"/>
    <property type="match status" value="1"/>
</dbReference>
<keyword evidence="5 13" id="KW-0732">Signal</keyword>
<keyword evidence="6" id="KW-0677">Repeat</keyword>
<dbReference type="PANTHER" id="PTHR18929:SF240">
    <property type="entry name" value="PROTEIN DISULFIDE-ISOMERASE"/>
    <property type="match status" value="1"/>
</dbReference>
<keyword evidence="15" id="KW-1185">Reference proteome</keyword>
<evidence type="ECO:0000313" key="15">
    <source>
        <dbReference type="Proteomes" id="UP000887575"/>
    </source>
</evidence>
<evidence type="ECO:0000256" key="9">
    <source>
        <dbReference type="ARBA" id="ARBA00023235"/>
    </source>
</evidence>
<evidence type="ECO:0000256" key="4">
    <source>
        <dbReference type="ARBA" id="ARBA00012723"/>
    </source>
</evidence>
<dbReference type="GO" id="GO:0003810">
    <property type="term" value="F:protein-glutamine gamma-glutamyltransferase activity"/>
    <property type="evidence" value="ECO:0007669"/>
    <property type="project" value="UniProtKB-ARBA"/>
</dbReference>
<evidence type="ECO:0000256" key="11">
    <source>
        <dbReference type="RuleBase" id="RU004208"/>
    </source>
</evidence>
<dbReference type="GO" id="GO:0034976">
    <property type="term" value="P:response to endoplasmic reticulum stress"/>
    <property type="evidence" value="ECO:0007669"/>
    <property type="project" value="TreeGrafter"/>
</dbReference>
<evidence type="ECO:0000256" key="10">
    <source>
        <dbReference type="ARBA" id="ARBA00023284"/>
    </source>
</evidence>
<dbReference type="Proteomes" id="UP000887575">
    <property type="component" value="Unassembled WGS sequence"/>
</dbReference>
<dbReference type="EC" id="5.3.4.1" evidence="4"/>
<keyword evidence="10" id="KW-0676">Redox-active center</keyword>
<dbReference type="PROSITE" id="PS00194">
    <property type="entry name" value="THIOREDOXIN_1"/>
    <property type="match status" value="2"/>
</dbReference>
<evidence type="ECO:0000256" key="2">
    <source>
        <dbReference type="ARBA" id="ARBA00004319"/>
    </source>
</evidence>
<comment type="similarity">
    <text evidence="3 11">Belongs to the protein disulfide isomerase family.</text>
</comment>
<feature type="domain" description="Thioredoxin" evidence="14">
    <location>
        <begin position="207"/>
        <end position="357"/>
    </location>
</feature>
<evidence type="ECO:0000256" key="12">
    <source>
        <dbReference type="SAM" id="MobiDB-lite"/>
    </source>
</evidence>
<dbReference type="NCBIfam" id="TIGR01126">
    <property type="entry name" value="pdi_dom"/>
    <property type="match status" value="2"/>
</dbReference>
<dbReference type="CDD" id="cd02981">
    <property type="entry name" value="PDI_b_family"/>
    <property type="match status" value="1"/>
</dbReference>
<feature type="signal peptide" evidence="13">
    <location>
        <begin position="1"/>
        <end position="19"/>
    </location>
</feature>
<dbReference type="WBParaSite" id="MBELARI_LOCUS11059">
    <property type="protein sequence ID" value="MBELARI_LOCUS11059"/>
    <property type="gene ID" value="MBELARI_LOCUS11059"/>
</dbReference>
<reference evidence="16" key="1">
    <citation type="submission" date="2024-02" db="UniProtKB">
        <authorList>
            <consortium name="WormBaseParasite"/>
        </authorList>
    </citation>
    <scope>IDENTIFICATION</scope>
</reference>
<evidence type="ECO:0000256" key="7">
    <source>
        <dbReference type="ARBA" id="ARBA00022824"/>
    </source>
</evidence>
<dbReference type="GO" id="GO:0006457">
    <property type="term" value="P:protein folding"/>
    <property type="evidence" value="ECO:0007669"/>
    <property type="project" value="TreeGrafter"/>
</dbReference>
<evidence type="ECO:0000259" key="14">
    <source>
        <dbReference type="PROSITE" id="PS51352"/>
    </source>
</evidence>
<keyword evidence="9" id="KW-0413">Isomerase</keyword>
<name>A0AAF3EAV8_9BILA</name>
<comment type="catalytic activity">
    <reaction evidence="1">
        <text>Catalyzes the rearrangement of -S-S- bonds in proteins.</text>
        <dbReference type="EC" id="5.3.4.1"/>
    </reaction>
</comment>
<dbReference type="InterPro" id="IPR036249">
    <property type="entry name" value="Thioredoxin-like_sf"/>
</dbReference>
<dbReference type="Pfam" id="PF13848">
    <property type="entry name" value="Thioredoxin_6"/>
    <property type="match status" value="1"/>
</dbReference>
<evidence type="ECO:0000313" key="16">
    <source>
        <dbReference type="WBParaSite" id="MBELARI_LOCUS11059"/>
    </source>
</evidence>
<feature type="domain" description="Thioredoxin" evidence="14">
    <location>
        <begin position="10"/>
        <end position="132"/>
    </location>
</feature>
<dbReference type="CDD" id="cd02961">
    <property type="entry name" value="PDI_a_family"/>
    <property type="match status" value="1"/>
</dbReference>
<protein>
    <recommendedName>
        <fullName evidence="4">protein disulfide-isomerase</fullName>
        <ecNumber evidence="4">5.3.4.1</ecNumber>
    </recommendedName>
</protein>
<keyword evidence="7" id="KW-0256">Endoplasmic reticulum</keyword>
<dbReference type="GO" id="GO:0003756">
    <property type="term" value="F:protein disulfide isomerase activity"/>
    <property type="evidence" value="ECO:0007669"/>
    <property type="project" value="UniProtKB-EC"/>
</dbReference>
<dbReference type="Pfam" id="PF00085">
    <property type="entry name" value="Thioredoxin"/>
    <property type="match status" value="2"/>
</dbReference>
<dbReference type="InterPro" id="IPR005788">
    <property type="entry name" value="PDI_thioredoxin-like_dom"/>
</dbReference>
<dbReference type="SUPFAM" id="SSF52833">
    <property type="entry name" value="Thioredoxin-like"/>
    <property type="match status" value="3"/>
</dbReference>
<evidence type="ECO:0000256" key="3">
    <source>
        <dbReference type="ARBA" id="ARBA00006347"/>
    </source>
</evidence>
<sequence length="379" mass="41936">MLKTVTLCALLAIGIFASAKFEEEENVIVLTKENFDDVVKNTEFVLVEFYAPWCGHCKALAPEYAKAATQLKEEGSAIRLGKLDATVHGDVASKFEVRGYPTLKLFRNGKAIEYGARRDSASIIGWLKKKSGPAVKTLASADELKDFSDSADVVVVGYFKTADNENAMAFLEVADGMDVVPFGMSTDDAFEKELGLKGEGVVLFKKFDEGKAIFDEELKTDTLRSWIEANHGALKAHLMSEEIPKDWDKSPVKVLVGKNFDEIARDNTKNVLVEFYAPWCGHCKQLAPTWDKLGERYAGHENIVIAKMDATVNEVENVKVQSFPTIKFFPAGSNEVVDYTGDRTLEGFSKFLESSSKAEAEDAKEEAEDDESEGKHIEL</sequence>
<evidence type="ECO:0000256" key="6">
    <source>
        <dbReference type="ARBA" id="ARBA00022737"/>
    </source>
</evidence>
<dbReference type="CDD" id="cd02995">
    <property type="entry name" value="PDI_a_PDI_a'_C"/>
    <property type="match status" value="1"/>
</dbReference>
<proteinExistence type="inferred from homology"/>
<evidence type="ECO:0000256" key="1">
    <source>
        <dbReference type="ARBA" id="ARBA00001182"/>
    </source>
</evidence>
<dbReference type="GO" id="GO:0005788">
    <property type="term" value="C:endoplasmic reticulum lumen"/>
    <property type="evidence" value="ECO:0007669"/>
    <property type="project" value="UniProtKB-SubCell"/>
</dbReference>
<dbReference type="FunFam" id="3.40.30.10:FF:000027">
    <property type="entry name" value="protein disulfide-isomerase A2"/>
    <property type="match status" value="1"/>
</dbReference>
<dbReference type="PROSITE" id="PS51352">
    <property type="entry name" value="THIOREDOXIN_2"/>
    <property type="match status" value="2"/>
</dbReference>
<dbReference type="Gene3D" id="3.40.30.10">
    <property type="entry name" value="Glutaredoxin"/>
    <property type="match status" value="3"/>
</dbReference>
<keyword evidence="8" id="KW-1015">Disulfide bond</keyword>
<evidence type="ECO:0000256" key="13">
    <source>
        <dbReference type="SAM" id="SignalP"/>
    </source>
</evidence>
<feature type="chain" id="PRO_5041925673" description="protein disulfide-isomerase" evidence="13">
    <location>
        <begin position="20"/>
        <end position="379"/>
    </location>
</feature>
<feature type="region of interest" description="Disordered" evidence="12">
    <location>
        <begin position="354"/>
        <end position="379"/>
    </location>
</feature>
<dbReference type="AlphaFoldDB" id="A0AAF3EAV8"/>
<dbReference type="PRINTS" id="PR00421">
    <property type="entry name" value="THIOREDOXIN"/>
</dbReference>
<feature type="compositionally biased region" description="Acidic residues" evidence="12">
    <location>
        <begin position="362"/>
        <end position="372"/>
    </location>
</feature>
<comment type="subcellular location">
    <subcellularLocation>
        <location evidence="2">Endoplasmic reticulum lumen</location>
    </subcellularLocation>
</comment>
<organism evidence="15 16">
    <name type="scientific">Mesorhabditis belari</name>
    <dbReference type="NCBI Taxonomy" id="2138241"/>
    <lineage>
        <taxon>Eukaryota</taxon>
        <taxon>Metazoa</taxon>
        <taxon>Ecdysozoa</taxon>
        <taxon>Nematoda</taxon>
        <taxon>Chromadorea</taxon>
        <taxon>Rhabditida</taxon>
        <taxon>Rhabditina</taxon>
        <taxon>Rhabditomorpha</taxon>
        <taxon>Rhabditoidea</taxon>
        <taxon>Rhabditidae</taxon>
        <taxon>Mesorhabditinae</taxon>
        <taxon>Mesorhabditis</taxon>
    </lineage>
</organism>
<evidence type="ECO:0000256" key="5">
    <source>
        <dbReference type="ARBA" id="ARBA00022729"/>
    </source>
</evidence>